<comment type="caution">
    <text evidence="2">The sequence shown here is derived from an EMBL/GenBank/DDBJ whole genome shotgun (WGS) entry which is preliminary data.</text>
</comment>
<dbReference type="Pfam" id="PF07676">
    <property type="entry name" value="PD40"/>
    <property type="match status" value="3"/>
</dbReference>
<dbReference type="EMBL" id="JACOOJ010000010">
    <property type="protein sequence ID" value="MBC5632712.1"/>
    <property type="molecule type" value="Genomic_DNA"/>
</dbReference>
<dbReference type="SUPFAM" id="SSF82171">
    <property type="entry name" value="DPP6 N-terminal domain-like"/>
    <property type="match status" value="1"/>
</dbReference>
<dbReference type="InterPro" id="IPR011042">
    <property type="entry name" value="6-blade_b-propeller_TolB-like"/>
</dbReference>
<evidence type="ECO:0000313" key="3">
    <source>
        <dbReference type="Proteomes" id="UP000651475"/>
    </source>
</evidence>
<sequence>MKSKNYIWSILLIWASCSQPDKETSILVGSCPNIFPDYVGVTIPYNIAPLNFSTVAPEEDIKVASFETEGLRFEVKANKGFIDIPIKKWKTLLEKSKGDSIAVQITSSKQGQSYSYHPFYIYVSQHPVDRYIAYRLIEPLYALWNEMGLYQRDLESFKETPIYENKLTAHNCVNCHSFCSHSAGKMLFHMRGEYNGTVLIDGNNIEFIDFKAQSGQNMVYPSWHPSGRFIAFSTNDTYQGLHPSQRIEVYDRSSDIVICDLKTRKILSPSILSSPNYLETFPSFSPDGTTLYYCSASTQTVPDSISKLRYSLCSISFDLDNGSLGQTDTLYNADIQGGSISFPRISPDGNFLMYTQSQYATFPIWHNDADLHQIDLRNNQQISLSEINSEKSESYHSWSSNSHWVVFSSRRIDGLHTRLYITHIDKKGKASKPFLLPQKKKDFYKLSMKSYNIPEFVKDRIPVHQAAKIAQKAKEHK</sequence>
<dbReference type="PANTHER" id="PTHR36842">
    <property type="entry name" value="PROTEIN TOLB HOMOLOG"/>
    <property type="match status" value="1"/>
</dbReference>
<proteinExistence type="inferred from homology"/>
<comment type="similarity">
    <text evidence="1">Belongs to the TolB family.</text>
</comment>
<reference evidence="2 3" key="1">
    <citation type="submission" date="2020-08" db="EMBL/GenBank/DDBJ databases">
        <title>Genome public.</title>
        <authorList>
            <person name="Liu C."/>
            <person name="Sun Q."/>
        </authorList>
    </citation>
    <scope>NUCLEOTIDE SEQUENCE [LARGE SCALE GENOMIC DNA]</scope>
    <source>
        <strain evidence="2 3">NSJ-79</strain>
    </source>
</reference>
<dbReference type="RefSeq" id="WP_186929470.1">
    <property type="nucleotide sequence ID" value="NZ_JACOOJ010000010.1"/>
</dbReference>
<dbReference type="Proteomes" id="UP000651475">
    <property type="component" value="Unassembled WGS sequence"/>
</dbReference>
<keyword evidence="3" id="KW-1185">Reference proteome</keyword>
<organism evidence="2 3">
    <name type="scientific">Parabacteroides hominis</name>
    <dbReference type="NCBI Taxonomy" id="2763057"/>
    <lineage>
        <taxon>Bacteria</taxon>
        <taxon>Pseudomonadati</taxon>
        <taxon>Bacteroidota</taxon>
        <taxon>Bacteroidia</taxon>
        <taxon>Bacteroidales</taxon>
        <taxon>Tannerellaceae</taxon>
        <taxon>Parabacteroides</taxon>
    </lineage>
</organism>
<dbReference type="InterPro" id="IPR011659">
    <property type="entry name" value="WD40"/>
</dbReference>
<protein>
    <submittedName>
        <fullName evidence="2">PD40 domain-containing protein</fullName>
    </submittedName>
</protein>
<gene>
    <name evidence="2" type="ORF">H8S65_08025</name>
</gene>
<evidence type="ECO:0000313" key="2">
    <source>
        <dbReference type="EMBL" id="MBC5632712.1"/>
    </source>
</evidence>
<evidence type="ECO:0000256" key="1">
    <source>
        <dbReference type="ARBA" id="ARBA00009820"/>
    </source>
</evidence>
<accession>A0ABR7DP54</accession>
<dbReference type="PROSITE" id="PS51257">
    <property type="entry name" value="PROKAR_LIPOPROTEIN"/>
    <property type="match status" value="1"/>
</dbReference>
<name>A0ABR7DP54_9BACT</name>
<dbReference type="Gene3D" id="2.120.10.30">
    <property type="entry name" value="TolB, C-terminal domain"/>
    <property type="match status" value="2"/>
</dbReference>